<protein>
    <submittedName>
        <fullName evidence="2">Uncharacterized protein</fullName>
    </submittedName>
</protein>
<keyword evidence="1" id="KW-1133">Transmembrane helix</keyword>
<reference evidence="2 3" key="1">
    <citation type="submission" date="2023-10" db="EMBL/GenBank/DDBJ databases">
        <title>Virgibacillus halophilus 5B73C genome.</title>
        <authorList>
            <person name="Miliotis G."/>
            <person name="Sengupta P."/>
            <person name="Hameed A."/>
            <person name="Chuvochina M."/>
            <person name="Mcdonagh F."/>
            <person name="Simpson A.C."/>
            <person name="Singh N.K."/>
            <person name="Rekha P.D."/>
            <person name="Raman K."/>
            <person name="Hugenholtz P."/>
            <person name="Venkateswaran K."/>
        </authorList>
    </citation>
    <scope>NUCLEOTIDE SEQUENCE [LARGE SCALE GENOMIC DNA]</scope>
    <source>
        <strain evidence="2 3">5B73C</strain>
    </source>
</reference>
<dbReference type="EMBL" id="JAWDIP010000004">
    <property type="protein sequence ID" value="MDY0396941.1"/>
    <property type="molecule type" value="Genomic_DNA"/>
</dbReference>
<evidence type="ECO:0000313" key="3">
    <source>
        <dbReference type="Proteomes" id="UP001281447"/>
    </source>
</evidence>
<accession>A0ABU5CDM1</accession>
<feature type="transmembrane region" description="Helical" evidence="1">
    <location>
        <begin position="68"/>
        <end position="84"/>
    </location>
</feature>
<feature type="transmembrane region" description="Helical" evidence="1">
    <location>
        <begin position="12"/>
        <end position="31"/>
    </location>
</feature>
<evidence type="ECO:0000313" key="2">
    <source>
        <dbReference type="EMBL" id="MDY0396941.1"/>
    </source>
</evidence>
<proteinExistence type="predicted"/>
<name>A0ABU5CDM1_9BACI</name>
<keyword evidence="1" id="KW-0812">Transmembrane</keyword>
<dbReference type="Proteomes" id="UP001281447">
    <property type="component" value="Unassembled WGS sequence"/>
</dbReference>
<organism evidence="2 3">
    <name type="scientific">Tigheibacillus halophilus</name>
    <dbReference type="NCBI Taxonomy" id="361280"/>
    <lineage>
        <taxon>Bacteria</taxon>
        <taxon>Bacillati</taxon>
        <taxon>Bacillota</taxon>
        <taxon>Bacilli</taxon>
        <taxon>Bacillales</taxon>
        <taxon>Bacillaceae</taxon>
        <taxon>Tigheibacillus</taxon>
    </lineage>
</organism>
<gene>
    <name evidence="2" type="ORF">RWE15_24930</name>
</gene>
<keyword evidence="1" id="KW-0472">Membrane</keyword>
<sequence>MGKNSGLTTSQVAVLRLVPFIHFHLLSLCLIEMSANFKDYTKASLFSNIPLALVYTTLGQWISSMSPLYISVVLLLLLPFLFMLRRKEIIIKWQDFFQAA</sequence>
<evidence type="ECO:0000256" key="1">
    <source>
        <dbReference type="SAM" id="Phobius"/>
    </source>
</evidence>
<comment type="caution">
    <text evidence="2">The sequence shown here is derived from an EMBL/GenBank/DDBJ whole genome shotgun (WGS) entry which is preliminary data.</text>
</comment>
<keyword evidence="3" id="KW-1185">Reference proteome</keyword>